<keyword evidence="7" id="KW-0520">NAD</keyword>
<comment type="pathway">
    <text evidence="3">Carbohydrate metabolism; galactose metabolism.</text>
</comment>
<comment type="catalytic activity">
    <reaction evidence="1">
        <text>UDP-alpha-D-glucose = UDP-alpha-D-galactose</text>
        <dbReference type="Rhea" id="RHEA:22168"/>
        <dbReference type="ChEBI" id="CHEBI:58885"/>
        <dbReference type="ChEBI" id="CHEBI:66914"/>
        <dbReference type="EC" id="5.1.3.2"/>
    </reaction>
</comment>
<dbReference type="AlphaFoldDB" id="A0A7V2T523"/>
<evidence type="ECO:0000256" key="4">
    <source>
        <dbReference type="ARBA" id="ARBA00007637"/>
    </source>
</evidence>
<comment type="caution">
    <text evidence="13">The sequence shown here is derived from an EMBL/GenBank/DDBJ whole genome shotgun (WGS) entry which is preliminary data.</text>
</comment>
<evidence type="ECO:0000256" key="2">
    <source>
        <dbReference type="ARBA" id="ARBA00001911"/>
    </source>
</evidence>
<dbReference type="InterPro" id="IPR036291">
    <property type="entry name" value="NAD(P)-bd_dom_sf"/>
</dbReference>
<evidence type="ECO:0000313" key="13">
    <source>
        <dbReference type="EMBL" id="HFC93476.1"/>
    </source>
</evidence>
<comment type="similarity">
    <text evidence="4">Belongs to the NAD(P)-dependent epimerase/dehydratase family.</text>
</comment>
<organism evidence="13">
    <name type="scientific">Leucothrix mucor</name>
    <dbReference type="NCBI Taxonomy" id="45248"/>
    <lineage>
        <taxon>Bacteria</taxon>
        <taxon>Pseudomonadati</taxon>
        <taxon>Pseudomonadota</taxon>
        <taxon>Gammaproteobacteria</taxon>
        <taxon>Thiotrichales</taxon>
        <taxon>Thiotrichaceae</taxon>
        <taxon>Leucothrix</taxon>
    </lineage>
</organism>
<keyword evidence="9" id="KW-0413">Isomerase</keyword>
<dbReference type="PANTHER" id="PTHR43725">
    <property type="entry name" value="UDP-GLUCOSE 4-EPIMERASE"/>
    <property type="match status" value="1"/>
</dbReference>
<dbReference type="EC" id="5.1.3.2" evidence="5"/>
<proteinExistence type="inferred from homology"/>
<evidence type="ECO:0000256" key="9">
    <source>
        <dbReference type="ARBA" id="ARBA00023235"/>
    </source>
</evidence>
<reference evidence="13" key="1">
    <citation type="journal article" date="2020" name="mSystems">
        <title>Genome- and Community-Level Interaction Insights into Carbon Utilization and Element Cycling Functions of Hydrothermarchaeota in Hydrothermal Sediment.</title>
        <authorList>
            <person name="Zhou Z."/>
            <person name="Liu Y."/>
            <person name="Xu W."/>
            <person name="Pan J."/>
            <person name="Luo Z.H."/>
            <person name="Li M."/>
        </authorList>
    </citation>
    <scope>NUCLEOTIDE SEQUENCE [LARGE SCALE GENOMIC DNA]</scope>
    <source>
        <strain evidence="13">HyVt-493</strain>
    </source>
</reference>
<evidence type="ECO:0000256" key="7">
    <source>
        <dbReference type="ARBA" id="ARBA00023027"/>
    </source>
</evidence>
<dbReference type="EMBL" id="DRMS01000445">
    <property type="protein sequence ID" value="HFC93476.1"/>
    <property type="molecule type" value="Genomic_DNA"/>
</dbReference>
<dbReference type="Gene3D" id="3.90.25.10">
    <property type="entry name" value="UDP-galactose 4-epimerase, domain 1"/>
    <property type="match status" value="1"/>
</dbReference>
<evidence type="ECO:0000256" key="11">
    <source>
        <dbReference type="ARBA" id="ARBA00033067"/>
    </source>
</evidence>
<keyword evidence="8" id="KW-0119">Carbohydrate metabolism</keyword>
<dbReference type="GO" id="GO:0005829">
    <property type="term" value="C:cytosol"/>
    <property type="evidence" value="ECO:0007669"/>
    <property type="project" value="TreeGrafter"/>
</dbReference>
<evidence type="ECO:0000256" key="3">
    <source>
        <dbReference type="ARBA" id="ARBA00004947"/>
    </source>
</evidence>
<dbReference type="GO" id="GO:0003978">
    <property type="term" value="F:UDP-glucose 4-epimerase activity"/>
    <property type="evidence" value="ECO:0007669"/>
    <property type="project" value="UniProtKB-EC"/>
</dbReference>
<keyword evidence="8" id="KW-0299">Galactose metabolism</keyword>
<protein>
    <recommendedName>
        <fullName evidence="6">UDP-glucose 4-epimerase</fullName>
        <ecNumber evidence="5">5.1.3.2</ecNumber>
    </recommendedName>
    <alternativeName>
        <fullName evidence="11">Galactowaldenase</fullName>
    </alternativeName>
    <alternativeName>
        <fullName evidence="10">UDP-galactose 4-epimerase</fullName>
    </alternativeName>
</protein>
<sequence>IGEDPSDIPNNLMPYISGVAVGKLEQLSVFGGDYDTPDGTGVRDYIHVVDLAKGHVKALQAFENSKVDNLYTVNLGTGKGYSVLEMVEAFKLASGKEIAYEIIARRAGDIACCYADPNYAKELIAWEASKGLQAMCDDTWKWQSNNPNGYK</sequence>
<feature type="domain" description="NAD-dependent epimerase/dehydratase" evidence="12">
    <location>
        <begin position="8"/>
        <end position="71"/>
    </location>
</feature>
<evidence type="ECO:0000259" key="12">
    <source>
        <dbReference type="Pfam" id="PF01370"/>
    </source>
</evidence>
<evidence type="ECO:0000256" key="6">
    <source>
        <dbReference type="ARBA" id="ARBA00018569"/>
    </source>
</evidence>
<evidence type="ECO:0000256" key="1">
    <source>
        <dbReference type="ARBA" id="ARBA00000083"/>
    </source>
</evidence>
<dbReference type="InterPro" id="IPR001509">
    <property type="entry name" value="Epimerase_deHydtase"/>
</dbReference>
<dbReference type="Pfam" id="PF01370">
    <property type="entry name" value="Epimerase"/>
    <property type="match status" value="1"/>
</dbReference>
<dbReference type="GO" id="GO:0006012">
    <property type="term" value="P:galactose metabolic process"/>
    <property type="evidence" value="ECO:0007669"/>
    <property type="project" value="UniProtKB-KW"/>
</dbReference>
<dbReference type="Proteomes" id="UP000885750">
    <property type="component" value="Unassembled WGS sequence"/>
</dbReference>
<dbReference type="Gene3D" id="3.40.50.720">
    <property type="entry name" value="NAD(P)-binding Rossmann-like Domain"/>
    <property type="match status" value="1"/>
</dbReference>
<accession>A0A7V2T523</accession>
<dbReference type="PANTHER" id="PTHR43725:SF47">
    <property type="entry name" value="UDP-GLUCOSE 4-EPIMERASE"/>
    <property type="match status" value="1"/>
</dbReference>
<gene>
    <name evidence="13" type="ORF">ENJ51_11765</name>
</gene>
<evidence type="ECO:0000256" key="8">
    <source>
        <dbReference type="ARBA" id="ARBA00023144"/>
    </source>
</evidence>
<dbReference type="SUPFAM" id="SSF51735">
    <property type="entry name" value="NAD(P)-binding Rossmann-fold domains"/>
    <property type="match status" value="1"/>
</dbReference>
<evidence type="ECO:0000256" key="5">
    <source>
        <dbReference type="ARBA" id="ARBA00013189"/>
    </source>
</evidence>
<feature type="non-terminal residue" evidence="13">
    <location>
        <position position="1"/>
    </location>
</feature>
<name>A0A7V2T523_LEUMU</name>
<comment type="cofactor">
    <cofactor evidence="2">
        <name>NAD(+)</name>
        <dbReference type="ChEBI" id="CHEBI:57540"/>
    </cofactor>
</comment>
<evidence type="ECO:0000256" key="10">
    <source>
        <dbReference type="ARBA" id="ARBA00031367"/>
    </source>
</evidence>